<gene>
    <name evidence="1" type="ORF">BpHYR1_001889</name>
</gene>
<name>A0A3M7SJJ8_BRAPC</name>
<dbReference type="AlphaFoldDB" id="A0A3M7SJJ8"/>
<protein>
    <submittedName>
        <fullName evidence="1">Uncharacterized protein</fullName>
    </submittedName>
</protein>
<comment type="caution">
    <text evidence="1">The sequence shown here is derived from an EMBL/GenBank/DDBJ whole genome shotgun (WGS) entry which is preliminary data.</text>
</comment>
<keyword evidence="2" id="KW-1185">Reference proteome</keyword>
<sequence>MSKKERNFPKNCNFYSLKNFFFILQLYRTLPELAPHRFFQSVNFFIILDLTKKILKLMIENNQIPVANIKARKVIASIFGIEYVFIHNICSSSCFGRIADPNLPNCSIFSEYLKRFLLQKIKLVVFSIISMIKNL</sequence>
<proteinExistence type="predicted"/>
<accession>A0A3M7SJJ8</accession>
<reference evidence="1 2" key="1">
    <citation type="journal article" date="2018" name="Sci. Rep.">
        <title>Genomic signatures of local adaptation to the degree of environmental predictability in rotifers.</title>
        <authorList>
            <person name="Franch-Gras L."/>
            <person name="Hahn C."/>
            <person name="Garcia-Roger E.M."/>
            <person name="Carmona M.J."/>
            <person name="Serra M."/>
            <person name="Gomez A."/>
        </authorList>
    </citation>
    <scope>NUCLEOTIDE SEQUENCE [LARGE SCALE GENOMIC DNA]</scope>
    <source>
        <strain evidence="1">HYR1</strain>
    </source>
</reference>
<dbReference type="Proteomes" id="UP000276133">
    <property type="component" value="Unassembled WGS sequence"/>
</dbReference>
<evidence type="ECO:0000313" key="1">
    <source>
        <dbReference type="EMBL" id="RNA35800.1"/>
    </source>
</evidence>
<organism evidence="1 2">
    <name type="scientific">Brachionus plicatilis</name>
    <name type="common">Marine rotifer</name>
    <name type="synonym">Brachionus muelleri</name>
    <dbReference type="NCBI Taxonomy" id="10195"/>
    <lineage>
        <taxon>Eukaryota</taxon>
        <taxon>Metazoa</taxon>
        <taxon>Spiralia</taxon>
        <taxon>Gnathifera</taxon>
        <taxon>Rotifera</taxon>
        <taxon>Eurotatoria</taxon>
        <taxon>Monogononta</taxon>
        <taxon>Pseudotrocha</taxon>
        <taxon>Ploima</taxon>
        <taxon>Brachionidae</taxon>
        <taxon>Brachionus</taxon>
    </lineage>
</organism>
<evidence type="ECO:0000313" key="2">
    <source>
        <dbReference type="Proteomes" id="UP000276133"/>
    </source>
</evidence>
<dbReference type="EMBL" id="REGN01001284">
    <property type="protein sequence ID" value="RNA35800.1"/>
    <property type="molecule type" value="Genomic_DNA"/>
</dbReference>